<feature type="transmembrane region" description="Helical" evidence="1">
    <location>
        <begin position="184"/>
        <end position="200"/>
    </location>
</feature>
<gene>
    <name evidence="2" type="ORF">JF72_07770</name>
</gene>
<dbReference type="EMBL" id="JXLG01000005">
    <property type="protein sequence ID" value="KJY61490.1"/>
    <property type="molecule type" value="Genomic_DNA"/>
</dbReference>
<feature type="transmembrane region" description="Helical" evidence="1">
    <location>
        <begin position="127"/>
        <end position="148"/>
    </location>
</feature>
<feature type="transmembrane region" description="Helical" evidence="1">
    <location>
        <begin position="279"/>
        <end position="301"/>
    </location>
</feature>
<feature type="transmembrane region" description="Helical" evidence="1">
    <location>
        <begin position="245"/>
        <end position="267"/>
    </location>
</feature>
<feature type="transmembrane region" description="Helical" evidence="1">
    <location>
        <begin position="58"/>
        <end position="80"/>
    </location>
</feature>
<keyword evidence="1" id="KW-0472">Membrane</keyword>
<keyword evidence="1" id="KW-1133">Transmembrane helix</keyword>
<accession>A0A0F4LSG3</accession>
<keyword evidence="3" id="KW-1185">Reference proteome</keyword>
<dbReference type="HOGENOM" id="CLU_908494_0_0_9"/>
<feature type="transmembrane region" description="Helical" evidence="1">
    <location>
        <begin position="212"/>
        <end position="233"/>
    </location>
</feature>
<reference evidence="2 3" key="1">
    <citation type="submission" date="2015-01" db="EMBL/GenBank/DDBJ databases">
        <title>Comparative genomics of the lactic acid bacteria isolated from the honey bee gut.</title>
        <authorList>
            <person name="Ellegaard K.M."/>
            <person name="Tamarit D."/>
            <person name="Javelind E."/>
            <person name="Olofsson T."/>
            <person name="Andersson S.G."/>
            <person name="Vasquez A."/>
        </authorList>
    </citation>
    <scope>NUCLEOTIDE SEQUENCE [LARGE SCALE GENOMIC DNA]</scope>
    <source>
        <strain evidence="2 3">Hma11</strain>
    </source>
</reference>
<organism evidence="2 3">
    <name type="scientific">Lactobacillus apis</name>
    <dbReference type="NCBI Taxonomy" id="303541"/>
    <lineage>
        <taxon>Bacteria</taxon>
        <taxon>Bacillati</taxon>
        <taxon>Bacillota</taxon>
        <taxon>Bacilli</taxon>
        <taxon>Lactobacillales</taxon>
        <taxon>Lactobacillaceae</taxon>
        <taxon>Lactobacillus</taxon>
    </lineage>
</organism>
<comment type="caution">
    <text evidence="2">The sequence shown here is derived from an EMBL/GenBank/DDBJ whole genome shotgun (WGS) entry which is preliminary data.</text>
</comment>
<sequence length="311" mass="35150">MNNKTNKHETVGEALRDIAHHEHAFALADNSTNHMGDLVIYGLTYLFLILLPTDIFEVGWLFILATLVAAISLVRFQNFLKHKIASGKMTTFWVNASLLSTGIRSFVVVNAPLTFLSISMKSSASMFFSLVIGLITGFGGIALQYHYLVRNKVIDKQKESRRQTAKNLGNYISEAAKKSYADRFYFFDLVCGYVICLNYYSYYSINVTSYKVWQFGFTTVIVLLGTWLFQKFLHYRISKNQISKSFKWCSLLMTGARGYLIVTAPWIEICLLTNASINQLMVNLFGCLAAMIGVGLQYLFLVKTGIFKGLV</sequence>
<proteinExistence type="predicted"/>
<dbReference type="Proteomes" id="UP000033682">
    <property type="component" value="Unassembled WGS sequence"/>
</dbReference>
<evidence type="ECO:0000313" key="2">
    <source>
        <dbReference type="EMBL" id="KJY61490.1"/>
    </source>
</evidence>
<dbReference type="AlphaFoldDB" id="A0A0F4LSG3"/>
<name>A0A0F4LSG3_9LACO</name>
<keyword evidence="1" id="KW-0812">Transmembrane</keyword>
<evidence type="ECO:0000256" key="1">
    <source>
        <dbReference type="SAM" id="Phobius"/>
    </source>
</evidence>
<feature type="transmembrane region" description="Helical" evidence="1">
    <location>
        <begin position="92"/>
        <end position="115"/>
    </location>
</feature>
<protein>
    <submittedName>
        <fullName evidence="2">Uncharacterized protein</fullName>
    </submittedName>
</protein>
<dbReference type="PATRIC" id="fig|303541.3.peg.934"/>
<evidence type="ECO:0000313" key="3">
    <source>
        <dbReference type="Proteomes" id="UP000033682"/>
    </source>
</evidence>
<dbReference type="RefSeq" id="WP_046307009.1">
    <property type="nucleotide sequence ID" value="NZ_KQ034000.1"/>
</dbReference>
<feature type="transmembrane region" description="Helical" evidence="1">
    <location>
        <begin position="35"/>
        <end position="52"/>
    </location>
</feature>